<sequence length="332" mass="36037">MDGAEAEEVLPPKDGHNRQFSRIKEPRQETKAGSVIRVPGSQGNRTPVLELGNRIKASVEDRRTLPMEAASRTQASVADSRRQASQANKTQDLEILRQARASEEVNKVLQLASAKMLEAKGSETYRSPKLRDHSDRPLEELKSLRPSPLQRTRPLETWEVHHKPPLPSRIKEDGPASPCLTKAARSLTVGGVKPSQLNNLIQLEASAASKAIAQDGHRTSRTRAVIKAVIKAGSKLNRLLVSSRIKDLARTKTKEVAGSASSRSKAEVVSSGSKAELPTRTSASALREVIKEDIKEVIKAGSKVATRAGTKEVATKEAGARTTNLKEAKEVI</sequence>
<proteinExistence type="predicted"/>
<evidence type="ECO:0000256" key="1">
    <source>
        <dbReference type="SAM" id="MobiDB-lite"/>
    </source>
</evidence>
<reference evidence="2" key="1">
    <citation type="submission" date="2021-01" db="EMBL/GenBank/DDBJ databases">
        <authorList>
            <person name="Corre E."/>
            <person name="Pelletier E."/>
            <person name="Niang G."/>
            <person name="Scheremetjew M."/>
            <person name="Finn R."/>
            <person name="Kale V."/>
            <person name="Holt S."/>
            <person name="Cochrane G."/>
            <person name="Meng A."/>
            <person name="Brown T."/>
            <person name="Cohen L."/>
        </authorList>
    </citation>
    <scope>NUCLEOTIDE SEQUENCE</scope>
    <source>
        <strain evidence="2">S3</strain>
    </source>
</reference>
<feature type="region of interest" description="Disordered" evidence="1">
    <location>
        <begin position="60"/>
        <end position="91"/>
    </location>
</feature>
<feature type="compositionally biased region" description="Basic and acidic residues" evidence="1">
    <location>
        <begin position="129"/>
        <end position="140"/>
    </location>
</feature>
<name>A0A7S3IL43_9SPIT</name>
<organism evidence="2">
    <name type="scientific">Strombidium inclinatum</name>
    <dbReference type="NCBI Taxonomy" id="197538"/>
    <lineage>
        <taxon>Eukaryota</taxon>
        <taxon>Sar</taxon>
        <taxon>Alveolata</taxon>
        <taxon>Ciliophora</taxon>
        <taxon>Intramacronucleata</taxon>
        <taxon>Spirotrichea</taxon>
        <taxon>Oligotrichia</taxon>
        <taxon>Strombidiidae</taxon>
        <taxon>Strombidium</taxon>
    </lineage>
</organism>
<accession>A0A7S3IL43</accession>
<feature type="region of interest" description="Disordered" evidence="1">
    <location>
        <begin position="119"/>
        <end position="140"/>
    </location>
</feature>
<feature type="compositionally biased region" description="Polar residues" evidence="1">
    <location>
        <begin position="71"/>
        <end position="90"/>
    </location>
</feature>
<gene>
    <name evidence="2" type="ORF">SINC0208_LOCUS6375</name>
</gene>
<feature type="region of interest" description="Disordered" evidence="1">
    <location>
        <begin position="1"/>
        <end position="47"/>
    </location>
</feature>
<protein>
    <submittedName>
        <fullName evidence="2">Uncharacterized protein</fullName>
    </submittedName>
</protein>
<dbReference type="EMBL" id="HBIH01015754">
    <property type="protein sequence ID" value="CAE0325750.1"/>
    <property type="molecule type" value="Transcribed_RNA"/>
</dbReference>
<feature type="compositionally biased region" description="Basic and acidic residues" evidence="1">
    <location>
        <begin position="10"/>
        <end position="30"/>
    </location>
</feature>
<evidence type="ECO:0000313" key="2">
    <source>
        <dbReference type="EMBL" id="CAE0325750.1"/>
    </source>
</evidence>
<dbReference type="AlphaFoldDB" id="A0A7S3IL43"/>